<keyword evidence="3" id="KW-1185">Reference proteome</keyword>
<comment type="caution">
    <text evidence="2">The sequence shown here is derived from an EMBL/GenBank/DDBJ whole genome shotgun (WGS) entry which is preliminary data.</text>
</comment>
<accession>A0ABS7AV40</accession>
<keyword evidence="1" id="KW-0812">Transmembrane</keyword>
<dbReference type="SUPFAM" id="SSF63411">
    <property type="entry name" value="LuxS/MPP-like metallohydrolase"/>
    <property type="match status" value="2"/>
</dbReference>
<evidence type="ECO:0000313" key="2">
    <source>
        <dbReference type="EMBL" id="MBW6432600.1"/>
    </source>
</evidence>
<evidence type="ECO:0000256" key="1">
    <source>
        <dbReference type="SAM" id="Phobius"/>
    </source>
</evidence>
<dbReference type="EMBL" id="JAHXZI010000001">
    <property type="protein sequence ID" value="MBW6432600.1"/>
    <property type="molecule type" value="Genomic_DNA"/>
</dbReference>
<sequence>MIKRLEVDGVPAVLAPTSGPTHAGLVFRVGTADEPLARRGLTRLVEHLVTDGLGADGRQLGATGAEHTYFHMHGSPAEVAEFLTGVCAALRNPPAARIATVRQLVQGTPPDRDPLPMWRHGARGFGVPSYPEWALPKITEDDVQEWIARYFTRENAALWVAGEEIPEGLVLDLPSGERRPAPTVTTELPVTPAFFSRAGGTIAWDTVVRREARAAVFATVLERRMMNDLRRRDGISYQPHTEYVPRADGTARIIAVADALPEKQEAALGGLIDVLAAMRAGQIDPDEVATVVKLTCEGLRDSEQRGARLPGQAFNLLSGRGVQTLEEALAEVRAVTAEDVTEVAAAAYDNGLLMTPPGSSADWAGYTAAPEMSEAALPGRVHRGRKDRSLRLISGDEGISVTGYGQVASVRWDECALLLAWPDGGRRMIGPDAVTARIEPTLYRGADRVVREIDARIPPRLRIDMPPRDRAAIPQPEAPPRRDDWRERWRPHVALLFFGPVAIAFVAVTLWELGMVVTGNGTGEDVDALFGGILLASLFVWICWGPVTELRARRAARRALRRGTS</sequence>
<dbReference type="Proteomes" id="UP001519863">
    <property type="component" value="Unassembled WGS sequence"/>
</dbReference>
<name>A0ABS7AV40_9ACTN</name>
<feature type="transmembrane region" description="Helical" evidence="1">
    <location>
        <begin position="528"/>
        <end position="547"/>
    </location>
</feature>
<keyword evidence="1" id="KW-1133">Transmembrane helix</keyword>
<proteinExistence type="predicted"/>
<dbReference type="InterPro" id="IPR011249">
    <property type="entry name" value="Metalloenz_LuxS/M16"/>
</dbReference>
<keyword evidence="1" id="KW-0472">Membrane</keyword>
<reference evidence="2 3" key="1">
    <citation type="journal article" date="2013" name="Antonie Van Leeuwenhoek">
        <title>Actinoplanes hulinensis sp. nov., a novel actinomycete isolated from soybean root (Glycine max (L.) Merr).</title>
        <authorList>
            <person name="Shen Y."/>
            <person name="Liu C."/>
            <person name="Wang X."/>
            <person name="Zhao J."/>
            <person name="Jia F."/>
            <person name="Zhang Y."/>
            <person name="Wang L."/>
            <person name="Yang D."/>
            <person name="Xiang W."/>
        </authorList>
    </citation>
    <scope>NUCLEOTIDE SEQUENCE [LARGE SCALE GENOMIC DNA]</scope>
    <source>
        <strain evidence="2 3">NEAU-M9</strain>
    </source>
</reference>
<evidence type="ECO:0000313" key="3">
    <source>
        <dbReference type="Proteomes" id="UP001519863"/>
    </source>
</evidence>
<organism evidence="2 3">
    <name type="scientific">Actinoplanes hulinensis</name>
    <dbReference type="NCBI Taxonomy" id="1144547"/>
    <lineage>
        <taxon>Bacteria</taxon>
        <taxon>Bacillati</taxon>
        <taxon>Actinomycetota</taxon>
        <taxon>Actinomycetes</taxon>
        <taxon>Micromonosporales</taxon>
        <taxon>Micromonosporaceae</taxon>
        <taxon>Actinoplanes</taxon>
    </lineage>
</organism>
<dbReference type="RefSeq" id="WP_220142207.1">
    <property type="nucleotide sequence ID" value="NZ_JAHXZI010000001.1"/>
</dbReference>
<dbReference type="Gene3D" id="3.30.830.10">
    <property type="entry name" value="Metalloenzyme, LuxS/M16 peptidase-like"/>
    <property type="match status" value="2"/>
</dbReference>
<protein>
    <submittedName>
        <fullName evidence="2">Insulinase family protein</fullName>
    </submittedName>
</protein>
<feature type="transmembrane region" description="Helical" evidence="1">
    <location>
        <begin position="493"/>
        <end position="516"/>
    </location>
</feature>
<gene>
    <name evidence="2" type="ORF">KZ829_02435</name>
</gene>